<name>A0A6J6VUL7_9ZZZZ</name>
<dbReference type="SUPFAM" id="SSF47413">
    <property type="entry name" value="lambda repressor-like DNA-binding domains"/>
    <property type="match status" value="1"/>
</dbReference>
<evidence type="ECO:0000256" key="3">
    <source>
        <dbReference type="ARBA" id="ARBA00023163"/>
    </source>
</evidence>
<dbReference type="EMBL" id="CAEZZS010000019">
    <property type="protein sequence ID" value="CAB4774613.1"/>
    <property type="molecule type" value="Genomic_DNA"/>
</dbReference>
<dbReference type="InterPro" id="IPR000843">
    <property type="entry name" value="HTH_LacI"/>
</dbReference>
<accession>A0A6J6VUL7</accession>
<dbReference type="InterPro" id="IPR010982">
    <property type="entry name" value="Lambda_DNA-bd_dom_sf"/>
</dbReference>
<dbReference type="PANTHER" id="PTHR30146:SF138">
    <property type="entry name" value="TRANSCRIPTIONAL REGULATORY PROTEIN"/>
    <property type="match status" value="1"/>
</dbReference>
<dbReference type="CDD" id="cd06267">
    <property type="entry name" value="PBP1_LacI_sugar_binding-like"/>
    <property type="match status" value="1"/>
</dbReference>
<evidence type="ECO:0000313" key="6">
    <source>
        <dbReference type="EMBL" id="CAB4695785.1"/>
    </source>
</evidence>
<evidence type="ECO:0000313" key="5">
    <source>
        <dbReference type="EMBL" id="CAB4588605.1"/>
    </source>
</evidence>
<dbReference type="Pfam" id="PF00356">
    <property type="entry name" value="LacI"/>
    <property type="match status" value="1"/>
</dbReference>
<dbReference type="SMART" id="SM00354">
    <property type="entry name" value="HTH_LACI"/>
    <property type="match status" value="1"/>
</dbReference>
<feature type="domain" description="HTH lacI-type" evidence="4">
    <location>
        <begin position="2"/>
        <end position="58"/>
    </location>
</feature>
<keyword evidence="3" id="KW-0804">Transcription</keyword>
<dbReference type="Gene3D" id="1.10.260.40">
    <property type="entry name" value="lambda repressor-like DNA-binding domains"/>
    <property type="match status" value="1"/>
</dbReference>
<dbReference type="PANTHER" id="PTHR30146">
    <property type="entry name" value="LACI-RELATED TRANSCRIPTIONAL REPRESSOR"/>
    <property type="match status" value="1"/>
</dbReference>
<dbReference type="PROSITE" id="PS50932">
    <property type="entry name" value="HTH_LACI_2"/>
    <property type="match status" value="1"/>
</dbReference>
<reference evidence="7" key="1">
    <citation type="submission" date="2020-05" db="EMBL/GenBank/DDBJ databases">
        <authorList>
            <person name="Chiriac C."/>
            <person name="Salcher M."/>
            <person name="Ghai R."/>
            <person name="Kavagutti S V."/>
        </authorList>
    </citation>
    <scope>NUCLEOTIDE SEQUENCE</scope>
</reference>
<dbReference type="EMBL" id="CAEZUJ010000001">
    <property type="protein sequence ID" value="CAB4588605.1"/>
    <property type="molecule type" value="Genomic_DNA"/>
</dbReference>
<dbReference type="Gene3D" id="3.40.50.2300">
    <property type="match status" value="2"/>
</dbReference>
<dbReference type="EMBL" id="CAFBLI010000018">
    <property type="protein sequence ID" value="CAB4860059.1"/>
    <property type="molecule type" value="Genomic_DNA"/>
</dbReference>
<proteinExistence type="predicted"/>
<dbReference type="InterPro" id="IPR046335">
    <property type="entry name" value="LacI/GalR-like_sensor"/>
</dbReference>
<dbReference type="InterPro" id="IPR028082">
    <property type="entry name" value="Peripla_BP_I"/>
</dbReference>
<evidence type="ECO:0000313" key="8">
    <source>
        <dbReference type="EMBL" id="CAB4860059.1"/>
    </source>
</evidence>
<gene>
    <name evidence="5" type="ORF">UFOPK1811_00015</name>
    <name evidence="6" type="ORF">UFOPK2360_01378</name>
    <name evidence="7" type="ORF">UFOPK2922_00568</name>
    <name evidence="8" type="ORF">UFOPK3306_00367</name>
</gene>
<evidence type="ECO:0000256" key="2">
    <source>
        <dbReference type="ARBA" id="ARBA00023125"/>
    </source>
</evidence>
<keyword evidence="1" id="KW-0805">Transcription regulation</keyword>
<dbReference type="CDD" id="cd01392">
    <property type="entry name" value="HTH_LacI"/>
    <property type="match status" value="1"/>
</dbReference>
<organism evidence="7">
    <name type="scientific">freshwater metagenome</name>
    <dbReference type="NCBI Taxonomy" id="449393"/>
    <lineage>
        <taxon>unclassified sequences</taxon>
        <taxon>metagenomes</taxon>
        <taxon>ecological metagenomes</taxon>
    </lineage>
</organism>
<dbReference type="GO" id="GO:0003700">
    <property type="term" value="F:DNA-binding transcription factor activity"/>
    <property type="evidence" value="ECO:0007669"/>
    <property type="project" value="TreeGrafter"/>
</dbReference>
<dbReference type="EMBL" id="CAEZXH010000135">
    <property type="protein sequence ID" value="CAB4695785.1"/>
    <property type="molecule type" value="Genomic_DNA"/>
</dbReference>
<keyword evidence="2" id="KW-0238">DNA-binding</keyword>
<protein>
    <submittedName>
        <fullName evidence="7">Unannotated protein</fullName>
    </submittedName>
</protein>
<dbReference type="GO" id="GO:0000976">
    <property type="term" value="F:transcription cis-regulatory region binding"/>
    <property type="evidence" value="ECO:0007669"/>
    <property type="project" value="TreeGrafter"/>
</dbReference>
<dbReference type="AlphaFoldDB" id="A0A6J6VUL7"/>
<evidence type="ECO:0000256" key="1">
    <source>
        <dbReference type="ARBA" id="ARBA00023015"/>
    </source>
</evidence>
<evidence type="ECO:0000259" key="4">
    <source>
        <dbReference type="PROSITE" id="PS50932"/>
    </source>
</evidence>
<evidence type="ECO:0000313" key="7">
    <source>
        <dbReference type="EMBL" id="CAB4774613.1"/>
    </source>
</evidence>
<dbReference type="SUPFAM" id="SSF53822">
    <property type="entry name" value="Periplasmic binding protein-like I"/>
    <property type="match status" value="1"/>
</dbReference>
<sequence>MTKLVDVANAADVSISVVSRILNADPSLRVAAKTRERVLAAAKELRYQPNHAARALRLSKNSAIALLTPDYANAIFSEIARGVEEEADIRNLSVLINRANAVESADGWLRRIVEEGRADGIILQAPDGVTKEGLEKLTSGTLPIVLINSRDDSKLSHIIFDDAGAVELALEHLFSLGHEKIGFLGGELSSPTGARRLAGFVSGMKRKKLEVNLEWVTRIGYTGVDGRKAVSQILAHPNHPTALIVANANAALGALAQIHTLGLRVPEDISLVSIHDIWFADATWPPITAVKMPNYELGKLAIGMLLKQMETGIIEKIILTNPPNQLVVRSSTSKAPIG</sequence>
<dbReference type="Pfam" id="PF13377">
    <property type="entry name" value="Peripla_BP_3"/>
    <property type="match status" value="1"/>
</dbReference>